<dbReference type="RefSeq" id="XP_013761091.1">
    <property type="nucleotide sequence ID" value="XM_013905637.1"/>
</dbReference>
<keyword evidence="2 4" id="KW-0863">Zinc-finger</keyword>
<evidence type="ECO:0000313" key="9">
    <source>
        <dbReference type="Proteomes" id="UP000054408"/>
    </source>
</evidence>
<dbReference type="Gene3D" id="3.90.70.10">
    <property type="entry name" value="Cysteine proteinases"/>
    <property type="match status" value="2"/>
</dbReference>
<reference evidence="8 9" key="1">
    <citation type="submission" date="2010-05" db="EMBL/GenBank/DDBJ databases">
        <title>The Genome Sequence of Thecamonas trahens ATCC 50062.</title>
        <authorList>
            <consortium name="The Broad Institute Genome Sequencing Platform"/>
            <person name="Russ C."/>
            <person name="Cuomo C."/>
            <person name="Shea T."/>
            <person name="Young S.K."/>
            <person name="Zeng Q."/>
            <person name="Koehrsen M."/>
            <person name="Haas B."/>
            <person name="Borodovsky M."/>
            <person name="Guigo R."/>
            <person name="Alvarado L."/>
            <person name="Berlin A."/>
            <person name="Bochicchio J."/>
            <person name="Borenstein D."/>
            <person name="Chapman S."/>
            <person name="Chen Z."/>
            <person name="Freedman E."/>
            <person name="Gellesch M."/>
            <person name="Goldberg J."/>
            <person name="Griggs A."/>
            <person name="Gujja S."/>
            <person name="Heilman E."/>
            <person name="Heiman D."/>
            <person name="Hepburn T."/>
            <person name="Howarth C."/>
            <person name="Jen D."/>
            <person name="Larson L."/>
            <person name="Mehta T."/>
            <person name="Park D."/>
            <person name="Pearson M."/>
            <person name="Roberts A."/>
            <person name="Saif S."/>
            <person name="Shenoy N."/>
            <person name="Sisk P."/>
            <person name="Stolte C."/>
            <person name="Sykes S."/>
            <person name="Thomson T."/>
            <person name="Walk T."/>
            <person name="White J."/>
            <person name="Yandava C."/>
            <person name="Burger G."/>
            <person name="Gray M.W."/>
            <person name="Holland P.W.H."/>
            <person name="King N."/>
            <person name="Lang F.B.F."/>
            <person name="Roger A.J."/>
            <person name="Ruiz-Trillo I."/>
            <person name="Lander E."/>
            <person name="Nusbaum C."/>
        </authorList>
    </citation>
    <scope>NUCLEOTIDE SEQUENCE [LARGE SCALE GENOMIC DNA]</scope>
    <source>
        <strain evidence="8 9">ATCC 50062</strain>
    </source>
</reference>
<accession>A0A0L0DV25</accession>
<gene>
    <name evidence="8" type="ORF">AMSG_02059</name>
</gene>
<dbReference type="PROSITE" id="PS00972">
    <property type="entry name" value="USP_1"/>
    <property type="match status" value="1"/>
</dbReference>
<proteinExistence type="inferred from homology"/>
<dbReference type="GO" id="GO:0006508">
    <property type="term" value="P:proteolysis"/>
    <property type="evidence" value="ECO:0007669"/>
    <property type="project" value="UniProtKB-KW"/>
</dbReference>
<dbReference type="PROSITE" id="PS01360">
    <property type="entry name" value="ZF_MYND_1"/>
    <property type="match status" value="1"/>
</dbReference>
<dbReference type="GO" id="GO:0004843">
    <property type="term" value="F:cysteine-type deubiquitinase activity"/>
    <property type="evidence" value="ECO:0007669"/>
    <property type="project" value="UniProtKB-UniRule"/>
</dbReference>
<dbReference type="GO" id="GO:0008270">
    <property type="term" value="F:zinc ion binding"/>
    <property type="evidence" value="ECO:0007669"/>
    <property type="project" value="UniProtKB-KW"/>
</dbReference>
<dbReference type="SUPFAM" id="SSF54001">
    <property type="entry name" value="Cysteine proteinases"/>
    <property type="match status" value="1"/>
</dbReference>
<dbReference type="PANTHER" id="PTHR21646">
    <property type="entry name" value="UBIQUITIN CARBOXYL-TERMINAL HYDROLASE"/>
    <property type="match status" value="1"/>
</dbReference>
<dbReference type="Gene3D" id="3.30.2230.10">
    <property type="entry name" value="DUSP-like"/>
    <property type="match status" value="1"/>
</dbReference>
<evidence type="ECO:0000259" key="7">
    <source>
        <dbReference type="PROSITE" id="PS50865"/>
    </source>
</evidence>
<dbReference type="Gene3D" id="6.10.140.2220">
    <property type="match status" value="1"/>
</dbReference>
<dbReference type="InterPro" id="IPR002893">
    <property type="entry name" value="Znf_MYND"/>
</dbReference>
<dbReference type="Pfam" id="PF00443">
    <property type="entry name" value="UCH"/>
    <property type="match status" value="1"/>
</dbReference>
<evidence type="ECO:0000256" key="5">
    <source>
        <dbReference type="RuleBase" id="RU366025"/>
    </source>
</evidence>
<dbReference type="eggNOG" id="KOG1870">
    <property type="taxonomic scope" value="Eukaryota"/>
</dbReference>
<evidence type="ECO:0000256" key="4">
    <source>
        <dbReference type="PROSITE-ProRule" id="PRU00134"/>
    </source>
</evidence>
<dbReference type="InterPro" id="IPR038765">
    <property type="entry name" value="Papain-like_cys_pep_sf"/>
</dbReference>
<evidence type="ECO:0000313" key="8">
    <source>
        <dbReference type="EMBL" id="KNC56047.1"/>
    </source>
</evidence>
<dbReference type="InterPro" id="IPR001394">
    <property type="entry name" value="Peptidase_C19_UCH"/>
</dbReference>
<keyword evidence="5 8" id="KW-0378">Hydrolase</keyword>
<dbReference type="OrthoDB" id="265776at2759"/>
<dbReference type="PROSITE" id="PS50235">
    <property type="entry name" value="USP_3"/>
    <property type="match status" value="1"/>
</dbReference>
<evidence type="ECO:0000259" key="6">
    <source>
        <dbReference type="PROSITE" id="PS50235"/>
    </source>
</evidence>
<feature type="domain" description="USP" evidence="6">
    <location>
        <begin position="211"/>
        <end position="860"/>
    </location>
</feature>
<comment type="catalytic activity">
    <reaction evidence="5">
        <text>Thiol-dependent hydrolysis of ester, thioester, amide, peptide and isopeptide bonds formed by the C-terminal Gly of ubiquitin (a 76-residue protein attached to proteins as an intracellular targeting signal).</text>
        <dbReference type="EC" id="3.4.19.12"/>
    </reaction>
</comment>
<dbReference type="EMBL" id="GL349440">
    <property type="protein sequence ID" value="KNC56047.1"/>
    <property type="molecule type" value="Genomic_DNA"/>
</dbReference>
<dbReference type="InterPro" id="IPR050185">
    <property type="entry name" value="Ub_carboxyl-term_hydrolase"/>
</dbReference>
<keyword evidence="5" id="KW-0833">Ubl conjugation pathway</keyword>
<evidence type="ECO:0000256" key="3">
    <source>
        <dbReference type="ARBA" id="ARBA00022833"/>
    </source>
</evidence>
<keyword evidence="5" id="KW-0645">Protease</keyword>
<dbReference type="Pfam" id="PF01753">
    <property type="entry name" value="zf-MYND"/>
    <property type="match status" value="1"/>
</dbReference>
<dbReference type="STRING" id="461836.A0A0L0DV25"/>
<evidence type="ECO:0000256" key="2">
    <source>
        <dbReference type="ARBA" id="ARBA00022771"/>
    </source>
</evidence>
<dbReference type="PROSITE" id="PS50865">
    <property type="entry name" value="ZF_MYND_2"/>
    <property type="match status" value="1"/>
</dbReference>
<organism evidence="8 9">
    <name type="scientific">Thecamonas trahens ATCC 50062</name>
    <dbReference type="NCBI Taxonomy" id="461836"/>
    <lineage>
        <taxon>Eukaryota</taxon>
        <taxon>Apusozoa</taxon>
        <taxon>Apusomonadida</taxon>
        <taxon>Apusomonadidae</taxon>
        <taxon>Thecamonas</taxon>
    </lineage>
</organism>
<dbReference type="InterPro" id="IPR035927">
    <property type="entry name" value="DUSP-like_sf"/>
</dbReference>
<keyword evidence="1" id="KW-0479">Metal-binding</keyword>
<keyword evidence="3" id="KW-0862">Zinc</keyword>
<dbReference type="EC" id="3.4.19.12" evidence="5"/>
<dbReference type="GeneID" id="25561770"/>
<dbReference type="PROSITE" id="PS00973">
    <property type="entry name" value="USP_2"/>
    <property type="match status" value="1"/>
</dbReference>
<dbReference type="InterPro" id="IPR028889">
    <property type="entry name" value="USP"/>
</dbReference>
<name>A0A0L0DV25_THETB</name>
<dbReference type="SUPFAM" id="SSF144232">
    <property type="entry name" value="HIT/MYND zinc finger-like"/>
    <property type="match status" value="1"/>
</dbReference>
<dbReference type="SUPFAM" id="SSF143791">
    <property type="entry name" value="DUSP-like"/>
    <property type="match status" value="1"/>
</dbReference>
<dbReference type="InterPro" id="IPR018200">
    <property type="entry name" value="USP_CS"/>
</dbReference>
<dbReference type="GO" id="GO:0016579">
    <property type="term" value="P:protein deubiquitination"/>
    <property type="evidence" value="ECO:0007669"/>
    <property type="project" value="InterPro"/>
</dbReference>
<sequence>MLGAPADEAVDDGVPGVAETVPVIDEVTTAMTAGSGFVAMRKDVREKVDFEVIPEAAWRMLQEAHGDGSGPELCRKVVARGSGNLGVELHPLVLHLISYTSRNGFGPRTLVVRPRECAMADLVGDVRAVFGWSSETPLAMWRSDEAAPTSETAMQRAEYTRVALKAATLDDAELLDGALVVVVSGPLAESGQPPWRAAGTGATVEGRAGLAGLRNLGNTCFMNATLQALSNTPQLVAYFASGAFVRDVNVENKLGTGGALAAAWADLVRELWLGPKASVAPSKFKRVLGQLAPQFSDFKQQDAHELFSFVLDGLHEDVNLVTDKPVTEKLELEDGQDEAWLAGESWATHLQRNKSAVVDLFHFQLKSTVVCPQCERVSVTFDPACALSVPLPSSGKARIGLTMVFASATSPPLKACLELDAECNVGHLRHQLACLTGVPSGQIVIGAVDDSRLGSTFGNKKALSKVPRAGGDGPSVVAWELAPGSSRALYVLFRRRDTRVCGGCSAPATRLRCKQCKVQYYCSREHQVADWKYHKKRCGVASTPPRARMVIFGTPLVIGHDLAAPQLTGRALYATIEAAIAGRVSKAWANGPSSPPPYLLRLCDADGISCAVCEPEARCRGCAVAWDADEPVAVPKRARVVVDFGGDDGGSSVLLGAAAPAVEIDESAARGTGITLGECVAQFEASEVLDEHNEWYCSVCAQHQQATLQMKMWSAPRVLVVHLKRFRRRGWTGFFGTKVTDAVDFDETLDLRPFVAGDVDPGTGEPFPASMPYVLYAVVNHMGNMYSGHYTAYARSPRANLSQVLAERDADATAARIGEVASDPCHEQWWLYNDSTVSRVSAARVLSDRSHAYMLFYMRAW</sequence>
<keyword evidence="9" id="KW-1185">Reference proteome</keyword>
<keyword evidence="5" id="KW-0788">Thiol protease</keyword>
<protein>
    <recommendedName>
        <fullName evidence="5">Ubiquitin carboxyl-terminal hydrolase</fullName>
        <ecNumber evidence="5">3.4.19.12</ecNumber>
    </recommendedName>
</protein>
<dbReference type="Proteomes" id="UP000054408">
    <property type="component" value="Unassembled WGS sequence"/>
</dbReference>
<feature type="domain" description="MYND-type" evidence="7">
    <location>
        <begin position="501"/>
        <end position="538"/>
    </location>
</feature>
<dbReference type="AlphaFoldDB" id="A0A0L0DV25"/>
<comment type="similarity">
    <text evidence="5">Belongs to the peptidase C19 family.</text>
</comment>
<evidence type="ECO:0000256" key="1">
    <source>
        <dbReference type="ARBA" id="ARBA00022723"/>
    </source>
</evidence>